<reference evidence="1" key="2">
    <citation type="submission" date="2015-04" db="UniProtKB">
        <authorList>
            <consortium name="EnsemblPlants"/>
        </authorList>
    </citation>
    <scope>IDENTIFICATION</scope>
</reference>
<accession>A0A0D9YBD9</accession>
<dbReference type="eggNOG" id="ENOG502R5F2">
    <property type="taxonomic scope" value="Eukaryota"/>
</dbReference>
<evidence type="ECO:0000313" key="2">
    <source>
        <dbReference type="Proteomes" id="UP000026961"/>
    </source>
</evidence>
<reference evidence="1" key="3">
    <citation type="submission" date="2018-05" db="EMBL/GenBank/DDBJ databases">
        <title>OgluRS3 (Oryza glumaepatula Reference Sequence Version 3).</title>
        <authorList>
            <person name="Zhang J."/>
            <person name="Kudrna D."/>
            <person name="Lee S."/>
            <person name="Talag J."/>
            <person name="Welchert J."/>
            <person name="Wing R.A."/>
        </authorList>
    </citation>
    <scope>NUCLEOTIDE SEQUENCE [LARGE SCALE GENOMIC DNA]</scope>
</reference>
<proteinExistence type="predicted"/>
<name>A0A0D9YBD9_9ORYZ</name>
<reference evidence="1" key="1">
    <citation type="submission" date="2013-08" db="EMBL/GenBank/DDBJ databases">
        <title>Oryza genome evolution.</title>
        <authorList>
            <person name="Wing R.A."/>
            <person name="Panaud O."/>
            <person name="Oliveira A.C."/>
        </authorList>
    </citation>
    <scope>NUCLEOTIDE SEQUENCE</scope>
</reference>
<dbReference type="AlphaFoldDB" id="A0A0D9YBD9"/>
<organism evidence="1">
    <name type="scientific">Oryza glumipatula</name>
    <dbReference type="NCBI Taxonomy" id="40148"/>
    <lineage>
        <taxon>Eukaryota</taxon>
        <taxon>Viridiplantae</taxon>
        <taxon>Streptophyta</taxon>
        <taxon>Embryophyta</taxon>
        <taxon>Tracheophyta</taxon>
        <taxon>Spermatophyta</taxon>
        <taxon>Magnoliopsida</taxon>
        <taxon>Liliopsida</taxon>
        <taxon>Poales</taxon>
        <taxon>Poaceae</taxon>
        <taxon>BOP clade</taxon>
        <taxon>Oryzoideae</taxon>
        <taxon>Oryzeae</taxon>
        <taxon>Oryzinae</taxon>
        <taxon>Oryza</taxon>
    </lineage>
</organism>
<protein>
    <submittedName>
        <fullName evidence="1">Uncharacterized protein</fullName>
    </submittedName>
</protein>
<dbReference type="EnsemblPlants" id="OGLUM01G25550.1">
    <property type="protein sequence ID" value="OGLUM01G25550.1"/>
    <property type="gene ID" value="OGLUM01G25550"/>
</dbReference>
<dbReference type="Proteomes" id="UP000026961">
    <property type="component" value="Chromosome 1"/>
</dbReference>
<evidence type="ECO:0000313" key="1">
    <source>
        <dbReference type="EnsemblPlants" id="OGLUM01G25550.1"/>
    </source>
</evidence>
<sequence>MWRMSVRWRKLKLQALKNQAQRHLGLKQCEVLADANSRSPTEWEECTRILRRLRDPLGEPLWFELMHITSPDFRIMVDEHHGEVNDDTSRVSDASYLHLLVCFSSKLDERWVQPKNLVEDHCHLHDAQISDI</sequence>
<dbReference type="HOGENOM" id="CLU_1920353_0_0_1"/>
<dbReference type="Gramene" id="OGLUM01G25550.1">
    <property type="protein sequence ID" value="OGLUM01G25550.1"/>
    <property type="gene ID" value="OGLUM01G25550"/>
</dbReference>
<keyword evidence="2" id="KW-1185">Reference proteome</keyword>